<dbReference type="OrthoDB" id="4495729at2759"/>
<dbReference type="InterPro" id="IPR053018">
    <property type="entry name" value="Elsinochrome_Biosynth-Asso"/>
</dbReference>
<feature type="transmembrane region" description="Helical" evidence="1">
    <location>
        <begin position="106"/>
        <end position="130"/>
    </location>
</feature>
<proteinExistence type="predicted"/>
<gene>
    <name evidence="2" type="ORF">ASPGLDRAFT_878266</name>
</gene>
<feature type="transmembrane region" description="Helical" evidence="1">
    <location>
        <begin position="162"/>
        <end position="181"/>
    </location>
</feature>
<feature type="transmembrane region" description="Helical" evidence="1">
    <location>
        <begin position="136"/>
        <end position="155"/>
    </location>
</feature>
<dbReference type="PANTHER" id="PTHR37577:SF1">
    <property type="entry name" value="INTEGRAL MEMBRANE PROTEIN"/>
    <property type="match status" value="1"/>
</dbReference>
<dbReference type="STRING" id="1160497.A0A1L9V8H6"/>
<keyword evidence="1" id="KW-0812">Transmembrane</keyword>
<dbReference type="AlphaFoldDB" id="A0A1L9V8H6"/>
<dbReference type="VEuPathDB" id="FungiDB:ASPGLDRAFT_878266"/>
<dbReference type="EMBL" id="KV878912">
    <property type="protein sequence ID" value="OJJ80152.1"/>
    <property type="molecule type" value="Genomic_DNA"/>
</dbReference>
<evidence type="ECO:0000313" key="2">
    <source>
        <dbReference type="EMBL" id="OJJ80152.1"/>
    </source>
</evidence>
<protein>
    <submittedName>
        <fullName evidence="2">Uncharacterized protein</fullName>
    </submittedName>
</protein>
<dbReference type="PANTHER" id="PTHR37577">
    <property type="entry name" value="INTEGRAL MEMBRANE PROTEIN"/>
    <property type="match status" value="1"/>
</dbReference>
<dbReference type="RefSeq" id="XP_022396850.1">
    <property type="nucleotide sequence ID" value="XM_022550433.1"/>
</dbReference>
<sequence length="230" mass="25918">MRGVETIVMGYNLSDLPDCSNGTAINLLELEPNPDISGIGVVIGFVATAWASLIAMVFHYVVTRQESNNMLDISIHKAIQKILRKVPPYEWASVSETVVLAMSDQLLVTGLAFIISGYFQIQYGLSIYHWQLITKLVWFSSITHIATLMCLEQYFQKHRYIWYARLILMAGLVVMLAVGIASTGDSRFIGTFGYIAQAPARCIFDIHNYSFNWQESCTMLISEIMLIVLF</sequence>
<name>A0A1L9V8H6_ASPGL</name>
<dbReference type="GeneID" id="34466693"/>
<organism evidence="2 3">
    <name type="scientific">Aspergillus glaucus CBS 516.65</name>
    <dbReference type="NCBI Taxonomy" id="1160497"/>
    <lineage>
        <taxon>Eukaryota</taxon>
        <taxon>Fungi</taxon>
        <taxon>Dikarya</taxon>
        <taxon>Ascomycota</taxon>
        <taxon>Pezizomycotina</taxon>
        <taxon>Eurotiomycetes</taxon>
        <taxon>Eurotiomycetidae</taxon>
        <taxon>Eurotiales</taxon>
        <taxon>Aspergillaceae</taxon>
        <taxon>Aspergillus</taxon>
        <taxon>Aspergillus subgen. Aspergillus</taxon>
    </lineage>
</organism>
<evidence type="ECO:0000313" key="3">
    <source>
        <dbReference type="Proteomes" id="UP000184300"/>
    </source>
</evidence>
<keyword evidence="3" id="KW-1185">Reference proteome</keyword>
<dbReference type="Proteomes" id="UP000184300">
    <property type="component" value="Unassembled WGS sequence"/>
</dbReference>
<accession>A0A1L9V8H6</accession>
<keyword evidence="1" id="KW-0472">Membrane</keyword>
<feature type="transmembrane region" description="Helical" evidence="1">
    <location>
        <begin position="36"/>
        <end position="62"/>
    </location>
</feature>
<evidence type="ECO:0000256" key="1">
    <source>
        <dbReference type="SAM" id="Phobius"/>
    </source>
</evidence>
<reference evidence="3" key="1">
    <citation type="journal article" date="2017" name="Genome Biol.">
        <title>Comparative genomics reveals high biological diversity and specific adaptations in the industrially and medically important fungal genus Aspergillus.</title>
        <authorList>
            <person name="de Vries R.P."/>
            <person name="Riley R."/>
            <person name="Wiebenga A."/>
            <person name="Aguilar-Osorio G."/>
            <person name="Amillis S."/>
            <person name="Uchima C.A."/>
            <person name="Anderluh G."/>
            <person name="Asadollahi M."/>
            <person name="Askin M."/>
            <person name="Barry K."/>
            <person name="Battaglia E."/>
            <person name="Bayram O."/>
            <person name="Benocci T."/>
            <person name="Braus-Stromeyer S.A."/>
            <person name="Caldana C."/>
            <person name="Canovas D."/>
            <person name="Cerqueira G.C."/>
            <person name="Chen F."/>
            <person name="Chen W."/>
            <person name="Choi C."/>
            <person name="Clum A."/>
            <person name="Dos Santos R.A."/>
            <person name="Damasio A.R."/>
            <person name="Diallinas G."/>
            <person name="Emri T."/>
            <person name="Fekete E."/>
            <person name="Flipphi M."/>
            <person name="Freyberg S."/>
            <person name="Gallo A."/>
            <person name="Gournas C."/>
            <person name="Habgood R."/>
            <person name="Hainaut M."/>
            <person name="Harispe M.L."/>
            <person name="Henrissat B."/>
            <person name="Hilden K.S."/>
            <person name="Hope R."/>
            <person name="Hossain A."/>
            <person name="Karabika E."/>
            <person name="Karaffa L."/>
            <person name="Karanyi Z."/>
            <person name="Krasevec N."/>
            <person name="Kuo A."/>
            <person name="Kusch H."/>
            <person name="LaButti K."/>
            <person name="Lagendijk E.L."/>
            <person name="Lapidus A."/>
            <person name="Levasseur A."/>
            <person name="Lindquist E."/>
            <person name="Lipzen A."/>
            <person name="Logrieco A.F."/>
            <person name="MacCabe A."/>
            <person name="Maekelae M.R."/>
            <person name="Malavazi I."/>
            <person name="Melin P."/>
            <person name="Meyer V."/>
            <person name="Mielnichuk N."/>
            <person name="Miskei M."/>
            <person name="Molnar A.P."/>
            <person name="Mule G."/>
            <person name="Ngan C.Y."/>
            <person name="Orejas M."/>
            <person name="Orosz E."/>
            <person name="Ouedraogo J.P."/>
            <person name="Overkamp K.M."/>
            <person name="Park H.-S."/>
            <person name="Perrone G."/>
            <person name="Piumi F."/>
            <person name="Punt P.J."/>
            <person name="Ram A.F."/>
            <person name="Ramon A."/>
            <person name="Rauscher S."/>
            <person name="Record E."/>
            <person name="Riano-Pachon D.M."/>
            <person name="Robert V."/>
            <person name="Roehrig J."/>
            <person name="Ruller R."/>
            <person name="Salamov A."/>
            <person name="Salih N.S."/>
            <person name="Samson R.A."/>
            <person name="Sandor E."/>
            <person name="Sanguinetti M."/>
            <person name="Schuetze T."/>
            <person name="Sepcic K."/>
            <person name="Shelest E."/>
            <person name="Sherlock G."/>
            <person name="Sophianopoulou V."/>
            <person name="Squina F.M."/>
            <person name="Sun H."/>
            <person name="Susca A."/>
            <person name="Todd R.B."/>
            <person name="Tsang A."/>
            <person name="Unkles S.E."/>
            <person name="van de Wiele N."/>
            <person name="van Rossen-Uffink D."/>
            <person name="Oliveira J.V."/>
            <person name="Vesth T.C."/>
            <person name="Visser J."/>
            <person name="Yu J.-H."/>
            <person name="Zhou M."/>
            <person name="Andersen M.R."/>
            <person name="Archer D.B."/>
            <person name="Baker S.E."/>
            <person name="Benoit I."/>
            <person name="Brakhage A.A."/>
            <person name="Braus G.H."/>
            <person name="Fischer R."/>
            <person name="Frisvad J.C."/>
            <person name="Goldman G.H."/>
            <person name="Houbraken J."/>
            <person name="Oakley B."/>
            <person name="Pocsi I."/>
            <person name="Scazzocchio C."/>
            <person name="Seiboth B."/>
            <person name="vanKuyk P.A."/>
            <person name="Wortman J."/>
            <person name="Dyer P.S."/>
            <person name="Grigoriev I.V."/>
        </authorList>
    </citation>
    <scope>NUCLEOTIDE SEQUENCE [LARGE SCALE GENOMIC DNA]</scope>
    <source>
        <strain evidence="3">CBS 516.65</strain>
    </source>
</reference>
<keyword evidence="1" id="KW-1133">Transmembrane helix</keyword>